<accession>A0A1C5IKS9</accession>
<sequence>MVRSGEDRNGGARDGGCFATPGAASRPRVRWWWPGGAVTTAEVQRELRTLRDAGFARAEIALLPMGLPAAADPDAVRTWGTARFTESIEAALVAARAYGMRLDLTVSPGWPLASPAVCGDRIGLAQQKLVQGCRAVAPGEVVDAAVPSPEGEPTEADRLVAVTAARLCDTPRTPDGSILLDEASAVDLTGHVVAGSLRWTAPPTGSWLVFSFWSRPSGQRSLVDAGATDALVIDHFSREATTAAIGHIDRYVLPARLDPLLRQAGGDVFEDSLEIAVDAELWTASLPAEFARRRGYDLTPYLPVLRIDGLYRFDWATLRKGTNPESPSGYDFPGGLGRRIRHDYYRTLNELYADNHVAPLTRWANSRGLSYRAQPYGNTIDHVEVAGSVQVPESEDLVNWLAAGGMTDGAAAYDRAVDFHRGIASGAHMRGRAVVSLECCAVLDADYQTGLAELKRHVDVAFSGGVNQLVLHGFPYSDVPGAAWPGWAPFSNENSPAVSDAWGPRQPMWRHIRAFTDYVARASAVLRYGRPRIDVAFYRQAYWCLAWPKVTATNLADAGYTYGFLSPSLLATDAAVVRDRQLAPEHAGYRALVVDDEPAMEPEVLERLYTLAVQGLPIVVVGTAPHRAQGFHRAPLADAAVAGRAADLLSLPTVRRVGTQEEIRSALRDLDVQPDARLQNATAVLPVHRAGTDGDYYHLFNMGATRARFTAELRGRGAGRILDLWTGTSHHVDTTEADGRRKVSLELDPGEATVVFLGEGPGLDAEPVATPAPTVPVRDRWSRNLAEWDLDVRDWHPGGEETHRLVDHALGDWRTIPRLADVAGSGTYRTTVLLDDDWDRDIDAVLLDLGHVGGTVRVEVNGLAVPGGCVAPGTRNVLPYLRRGANTVTVEIATTLGNRLIALSRAREDAYGRFASRTPRPAGLIGPVRLRAVSV</sequence>
<evidence type="ECO:0000313" key="3">
    <source>
        <dbReference type="Proteomes" id="UP000199408"/>
    </source>
</evidence>
<dbReference type="EMBL" id="FMDN01000012">
    <property type="protein sequence ID" value="SCG58611.1"/>
    <property type="molecule type" value="Genomic_DNA"/>
</dbReference>
<reference evidence="3" key="1">
    <citation type="submission" date="2016-06" db="EMBL/GenBank/DDBJ databases">
        <authorList>
            <person name="Varghese N."/>
        </authorList>
    </citation>
    <scope>NUCLEOTIDE SEQUENCE [LARGE SCALE GENOMIC DNA]</scope>
    <source>
        <strain evidence="3">DSM 43171</strain>
    </source>
</reference>
<keyword evidence="3" id="KW-1185">Reference proteome</keyword>
<dbReference type="InterPro" id="IPR053161">
    <property type="entry name" value="Ulvan_degrading_GH"/>
</dbReference>
<dbReference type="Pfam" id="PF17132">
    <property type="entry name" value="Glyco_hydro_106"/>
    <property type="match status" value="2"/>
</dbReference>
<gene>
    <name evidence="2" type="ORF">GA0070560_11282</name>
</gene>
<proteinExistence type="predicted"/>
<dbReference type="Proteomes" id="UP000199408">
    <property type="component" value="Unassembled WGS sequence"/>
</dbReference>
<dbReference type="AlphaFoldDB" id="A0A1C5IKS9"/>
<evidence type="ECO:0000313" key="2">
    <source>
        <dbReference type="EMBL" id="SCG58611.1"/>
    </source>
</evidence>
<name>A0A1C5IKS9_9ACTN</name>
<dbReference type="STRING" id="47864.GA0070560_11282"/>
<dbReference type="Gene3D" id="2.60.120.260">
    <property type="entry name" value="Galactose-binding domain-like"/>
    <property type="match status" value="1"/>
</dbReference>
<dbReference type="InterPro" id="IPR008979">
    <property type="entry name" value="Galactose-bd-like_sf"/>
</dbReference>
<dbReference type="PANTHER" id="PTHR36848:SF2">
    <property type="entry name" value="SECRETED PROTEIN"/>
    <property type="match status" value="1"/>
</dbReference>
<protein>
    <recommendedName>
        <fullName evidence="4">Alpha-L-rhamnosidase</fullName>
    </recommendedName>
</protein>
<evidence type="ECO:0008006" key="4">
    <source>
        <dbReference type="Google" id="ProtNLM"/>
    </source>
</evidence>
<feature type="compositionally biased region" description="Basic and acidic residues" evidence="1">
    <location>
        <begin position="1"/>
        <end position="11"/>
    </location>
</feature>
<organism evidence="2 3">
    <name type="scientific">Micromonospora halophytica</name>
    <dbReference type="NCBI Taxonomy" id="47864"/>
    <lineage>
        <taxon>Bacteria</taxon>
        <taxon>Bacillati</taxon>
        <taxon>Actinomycetota</taxon>
        <taxon>Actinomycetes</taxon>
        <taxon>Micromonosporales</taxon>
        <taxon>Micromonosporaceae</taxon>
        <taxon>Micromonospora</taxon>
    </lineage>
</organism>
<dbReference type="PANTHER" id="PTHR36848">
    <property type="entry name" value="DNA-BINDING PROTEIN (PUTATIVE SECRETED PROTEIN)-RELATED"/>
    <property type="match status" value="1"/>
</dbReference>
<evidence type="ECO:0000256" key="1">
    <source>
        <dbReference type="SAM" id="MobiDB-lite"/>
    </source>
</evidence>
<dbReference type="SUPFAM" id="SSF49785">
    <property type="entry name" value="Galactose-binding domain-like"/>
    <property type="match status" value="1"/>
</dbReference>
<feature type="region of interest" description="Disordered" evidence="1">
    <location>
        <begin position="1"/>
        <end position="21"/>
    </location>
</feature>